<feature type="compositionally biased region" description="Basic and acidic residues" evidence="1">
    <location>
        <begin position="67"/>
        <end position="95"/>
    </location>
</feature>
<evidence type="ECO:0008006" key="5">
    <source>
        <dbReference type="Google" id="ProtNLM"/>
    </source>
</evidence>
<reference evidence="3 4" key="1">
    <citation type="submission" date="2023-07" db="EMBL/GenBank/DDBJ databases">
        <title>Genomic Encyclopedia of Type Strains, Phase IV (KMG-IV): sequencing the most valuable type-strain genomes for metagenomic binning, comparative biology and taxonomic classification.</title>
        <authorList>
            <person name="Goeker M."/>
        </authorList>
    </citation>
    <scope>NUCLEOTIDE SEQUENCE [LARGE SCALE GENOMIC DNA]</scope>
    <source>
        <strain evidence="3 4">DSM 23837</strain>
    </source>
</reference>
<sequence length="244" mass="27705">MLKSTKLLVTIIIGIFLLAACGTPESNKTSTDATDSNKQEQKIKEDEKEKEQDKEKTIEQEDEEEKDTAKEEEKKTTDSQSSSEKKDESNVRSAEKSLTFTLNNEEKQETASLKESDTQDYSLYVLEGYELTGEEPGKDVLYLNEDDANFMRIEYLTNTDKASQEEIAIEQLKAVRDNIEKIEPAASESWLANALIHGVEKDNEKVLSYIIPQGDHVLKLTIFTKKDNDYSDPFIKMAETIEAK</sequence>
<feature type="signal peptide" evidence="2">
    <location>
        <begin position="1"/>
        <end position="19"/>
    </location>
</feature>
<keyword evidence="4" id="KW-1185">Reference proteome</keyword>
<organism evidence="3 4">
    <name type="scientific">Bacillus chungangensis</name>
    <dbReference type="NCBI Taxonomy" id="587633"/>
    <lineage>
        <taxon>Bacteria</taxon>
        <taxon>Bacillati</taxon>
        <taxon>Bacillota</taxon>
        <taxon>Bacilli</taxon>
        <taxon>Bacillales</taxon>
        <taxon>Bacillaceae</taxon>
        <taxon>Bacillus</taxon>
    </lineage>
</organism>
<feature type="chain" id="PRO_5045723866" description="Lipoprotein" evidence="2">
    <location>
        <begin position="20"/>
        <end position="244"/>
    </location>
</feature>
<evidence type="ECO:0000256" key="2">
    <source>
        <dbReference type="SAM" id="SignalP"/>
    </source>
</evidence>
<protein>
    <recommendedName>
        <fullName evidence="5">Lipoprotein</fullName>
    </recommendedName>
</protein>
<evidence type="ECO:0000313" key="4">
    <source>
        <dbReference type="Proteomes" id="UP001223586"/>
    </source>
</evidence>
<comment type="caution">
    <text evidence="3">The sequence shown here is derived from an EMBL/GenBank/DDBJ whole genome shotgun (WGS) entry which is preliminary data.</text>
</comment>
<proteinExistence type="predicted"/>
<gene>
    <name evidence="3" type="ORF">J2S08_002817</name>
</gene>
<feature type="region of interest" description="Disordered" evidence="1">
    <location>
        <begin position="23"/>
        <end position="115"/>
    </location>
</feature>
<keyword evidence="2" id="KW-0732">Signal</keyword>
<name>A0ABT9WUH1_9BACI</name>
<feature type="compositionally biased region" description="Basic and acidic residues" evidence="1">
    <location>
        <begin position="35"/>
        <end position="59"/>
    </location>
</feature>
<dbReference type="Proteomes" id="UP001223586">
    <property type="component" value="Unassembled WGS sequence"/>
</dbReference>
<evidence type="ECO:0000256" key="1">
    <source>
        <dbReference type="SAM" id="MobiDB-lite"/>
    </source>
</evidence>
<dbReference type="RefSeq" id="WP_307230494.1">
    <property type="nucleotide sequence ID" value="NZ_JAUSTT010000017.1"/>
</dbReference>
<feature type="compositionally biased region" description="Polar residues" evidence="1">
    <location>
        <begin position="24"/>
        <end position="34"/>
    </location>
</feature>
<dbReference type="EMBL" id="JAUSTT010000017">
    <property type="protein sequence ID" value="MDQ0176938.1"/>
    <property type="molecule type" value="Genomic_DNA"/>
</dbReference>
<accession>A0ABT9WUH1</accession>
<evidence type="ECO:0000313" key="3">
    <source>
        <dbReference type="EMBL" id="MDQ0176938.1"/>
    </source>
</evidence>
<dbReference type="PROSITE" id="PS51257">
    <property type="entry name" value="PROKAR_LIPOPROTEIN"/>
    <property type="match status" value="1"/>
</dbReference>
<feature type="compositionally biased region" description="Basic and acidic residues" evidence="1">
    <location>
        <begin position="104"/>
        <end position="115"/>
    </location>
</feature>